<gene>
    <name evidence="1" type="ORF">QYM36_012539</name>
</gene>
<dbReference type="AlphaFoldDB" id="A0AA88L346"/>
<dbReference type="EMBL" id="JAVRJZ010000016">
    <property type="protein sequence ID" value="KAK2711389.1"/>
    <property type="molecule type" value="Genomic_DNA"/>
</dbReference>
<dbReference type="Proteomes" id="UP001187531">
    <property type="component" value="Unassembled WGS sequence"/>
</dbReference>
<reference evidence="1" key="1">
    <citation type="submission" date="2023-07" db="EMBL/GenBank/DDBJ databases">
        <title>Chromosome-level genome assembly of Artemia franciscana.</title>
        <authorList>
            <person name="Jo E."/>
        </authorList>
    </citation>
    <scope>NUCLEOTIDE SEQUENCE</scope>
    <source>
        <tissue evidence="1">Whole body</tissue>
    </source>
</reference>
<organism evidence="1 2">
    <name type="scientific">Artemia franciscana</name>
    <name type="common">Brine shrimp</name>
    <name type="synonym">Artemia sanfranciscana</name>
    <dbReference type="NCBI Taxonomy" id="6661"/>
    <lineage>
        <taxon>Eukaryota</taxon>
        <taxon>Metazoa</taxon>
        <taxon>Ecdysozoa</taxon>
        <taxon>Arthropoda</taxon>
        <taxon>Crustacea</taxon>
        <taxon>Branchiopoda</taxon>
        <taxon>Anostraca</taxon>
        <taxon>Artemiidae</taxon>
        <taxon>Artemia</taxon>
    </lineage>
</organism>
<protein>
    <submittedName>
        <fullName evidence="1">Uncharacterized protein</fullName>
    </submittedName>
</protein>
<evidence type="ECO:0000313" key="2">
    <source>
        <dbReference type="Proteomes" id="UP001187531"/>
    </source>
</evidence>
<comment type="caution">
    <text evidence="1">The sequence shown here is derived from an EMBL/GenBank/DDBJ whole genome shotgun (WGS) entry which is preliminary data.</text>
</comment>
<evidence type="ECO:0000313" key="1">
    <source>
        <dbReference type="EMBL" id="KAK2711389.1"/>
    </source>
</evidence>
<proteinExistence type="predicted"/>
<keyword evidence="2" id="KW-1185">Reference proteome</keyword>
<sequence>MICITQTQLSKVVLQWQSQDCRKEDVSKANEAEESWTCDLYASNFPLLFSVATIKPLKKRKGWIRMPKTRLPKILFQWFPQVYCKRTSHVQRNRTNHWNMNHMPQTRLAKIVLKWQP</sequence>
<name>A0AA88L346_ARTSF</name>
<accession>A0AA88L346</accession>